<feature type="domain" description="Xylanolytic transcriptional activator regulatory" evidence="4">
    <location>
        <begin position="251"/>
        <end position="325"/>
    </location>
</feature>
<name>A0AAD6IS19_DREDA</name>
<evidence type="ECO:0000313" key="6">
    <source>
        <dbReference type="Proteomes" id="UP001221413"/>
    </source>
</evidence>
<dbReference type="GO" id="GO:0005634">
    <property type="term" value="C:nucleus"/>
    <property type="evidence" value="ECO:0007669"/>
    <property type="project" value="UniProtKB-SubCell"/>
</dbReference>
<dbReference type="PANTHER" id="PTHR31001:SF85">
    <property type="entry name" value="ZN(II)2CYS6 TRANSCRIPTION FACTOR (EUROFUNG)"/>
    <property type="match status" value="1"/>
</dbReference>
<dbReference type="Proteomes" id="UP001221413">
    <property type="component" value="Unassembled WGS sequence"/>
</dbReference>
<reference evidence="5" key="1">
    <citation type="submission" date="2023-01" db="EMBL/GenBank/DDBJ databases">
        <title>The chitinases involved in constricting ring structure development in the nematode-trapping fungus Drechslerella dactyloides.</title>
        <authorList>
            <person name="Wang R."/>
            <person name="Zhang L."/>
            <person name="Tang P."/>
            <person name="Li S."/>
            <person name="Liang L."/>
        </authorList>
    </citation>
    <scope>NUCLEOTIDE SEQUENCE</scope>
    <source>
        <strain evidence="5">YMF1.00031</strain>
    </source>
</reference>
<dbReference type="GO" id="GO:0008270">
    <property type="term" value="F:zinc ion binding"/>
    <property type="evidence" value="ECO:0007669"/>
    <property type="project" value="InterPro"/>
</dbReference>
<comment type="caution">
    <text evidence="5">The sequence shown here is derived from an EMBL/GenBank/DDBJ whole genome shotgun (WGS) entry which is preliminary data.</text>
</comment>
<dbReference type="AlphaFoldDB" id="A0AAD6IS19"/>
<dbReference type="GO" id="GO:0006351">
    <property type="term" value="P:DNA-templated transcription"/>
    <property type="evidence" value="ECO:0007669"/>
    <property type="project" value="InterPro"/>
</dbReference>
<evidence type="ECO:0000259" key="4">
    <source>
        <dbReference type="SMART" id="SM00906"/>
    </source>
</evidence>
<evidence type="ECO:0000313" key="5">
    <source>
        <dbReference type="EMBL" id="KAJ6257555.1"/>
    </source>
</evidence>
<sequence>MVSELGSQVENVATTNDIQDNTENAPLVADIAQIDTPAGESISASEPSEDPGLIMSSNGDLIVGDRFWSIFCDEVERIFESVRGPVPSEWEANLHANLDAPSHEPSHISYYRFLLRQSDAAAKYDLLHPSPPQLLFLWQTFVDEIDPFIKLLHVPSMTRLIREMRGHYSSVGSGTEALVFAVSFATISILSEEDARLNFGTSKEELVVRYQLGTEQSLEKAGILKTSDLAAVQALTVYINTLLSNKERDPAWALVGVLIRIAVRLQIHKDGSHFPELTAFDLEMRRRLWWQICLVDSRAGAAKVSKFLITEDMFDAKLPSNIDDADINPKATSLPDSCERRTDMTISLVRIVIQQYTIHKITNHQHRSTMSEMGKTLGSSQGQESLCS</sequence>
<protein>
    <recommendedName>
        <fullName evidence="4">Xylanolytic transcriptional activator regulatory domain-containing protein</fullName>
    </recommendedName>
</protein>
<dbReference type="SMART" id="SM00906">
    <property type="entry name" value="Fungal_trans"/>
    <property type="match status" value="1"/>
</dbReference>
<dbReference type="PANTHER" id="PTHR31001">
    <property type="entry name" value="UNCHARACTERIZED TRANSCRIPTIONAL REGULATORY PROTEIN"/>
    <property type="match status" value="1"/>
</dbReference>
<feature type="region of interest" description="Disordered" evidence="3">
    <location>
        <begin position="364"/>
        <end position="388"/>
    </location>
</feature>
<dbReference type="InterPro" id="IPR007219">
    <property type="entry name" value="XnlR_reg_dom"/>
</dbReference>
<keyword evidence="2" id="KW-0539">Nucleus</keyword>
<dbReference type="CDD" id="cd12148">
    <property type="entry name" value="fungal_TF_MHR"/>
    <property type="match status" value="1"/>
</dbReference>
<dbReference type="Pfam" id="PF04082">
    <property type="entry name" value="Fungal_trans"/>
    <property type="match status" value="1"/>
</dbReference>
<evidence type="ECO:0000256" key="1">
    <source>
        <dbReference type="ARBA" id="ARBA00004123"/>
    </source>
</evidence>
<dbReference type="InterPro" id="IPR050613">
    <property type="entry name" value="Sec_Metabolite_Reg"/>
</dbReference>
<proteinExistence type="predicted"/>
<evidence type="ECO:0000256" key="3">
    <source>
        <dbReference type="SAM" id="MobiDB-lite"/>
    </source>
</evidence>
<dbReference type="EMBL" id="JAQGDS010000010">
    <property type="protein sequence ID" value="KAJ6257555.1"/>
    <property type="molecule type" value="Genomic_DNA"/>
</dbReference>
<accession>A0AAD6IS19</accession>
<organism evidence="5 6">
    <name type="scientific">Drechslerella dactyloides</name>
    <name type="common">Nematode-trapping fungus</name>
    <name type="synonym">Arthrobotrys dactyloides</name>
    <dbReference type="NCBI Taxonomy" id="74499"/>
    <lineage>
        <taxon>Eukaryota</taxon>
        <taxon>Fungi</taxon>
        <taxon>Dikarya</taxon>
        <taxon>Ascomycota</taxon>
        <taxon>Pezizomycotina</taxon>
        <taxon>Orbiliomycetes</taxon>
        <taxon>Orbiliales</taxon>
        <taxon>Orbiliaceae</taxon>
        <taxon>Drechslerella</taxon>
    </lineage>
</organism>
<evidence type="ECO:0000256" key="2">
    <source>
        <dbReference type="ARBA" id="ARBA00023242"/>
    </source>
</evidence>
<comment type="subcellular location">
    <subcellularLocation>
        <location evidence="1">Nucleus</location>
    </subcellularLocation>
</comment>
<gene>
    <name evidence="5" type="ORF">Dda_7340</name>
</gene>
<feature type="compositionally biased region" description="Polar residues" evidence="3">
    <location>
        <begin position="377"/>
        <end position="388"/>
    </location>
</feature>
<keyword evidence="6" id="KW-1185">Reference proteome</keyword>
<dbReference type="GO" id="GO:0003677">
    <property type="term" value="F:DNA binding"/>
    <property type="evidence" value="ECO:0007669"/>
    <property type="project" value="InterPro"/>
</dbReference>